<dbReference type="PROSITE" id="PS51257">
    <property type="entry name" value="PROKAR_LIPOPROTEIN"/>
    <property type="match status" value="1"/>
</dbReference>
<dbReference type="EMBL" id="VLNT01000004">
    <property type="protein sequence ID" value="TSD64336.1"/>
    <property type="molecule type" value="Genomic_DNA"/>
</dbReference>
<reference evidence="5 6" key="1">
    <citation type="submission" date="2019-07" db="EMBL/GenBank/DDBJ databases">
        <authorList>
            <person name="Zhao L.H."/>
        </authorList>
    </citation>
    <scope>NUCLEOTIDE SEQUENCE [LARGE SCALE GENOMIC DNA]</scope>
    <source>
        <strain evidence="5 6">Co35</strain>
    </source>
</reference>
<dbReference type="PANTHER" id="PTHR33376:SF7">
    <property type="entry name" value="C4-DICARBOXYLATE-BINDING PROTEIN DCTB"/>
    <property type="match status" value="1"/>
</dbReference>
<dbReference type="GO" id="GO:0055085">
    <property type="term" value="P:transmembrane transport"/>
    <property type="evidence" value="ECO:0007669"/>
    <property type="project" value="InterPro"/>
</dbReference>
<evidence type="ECO:0000256" key="1">
    <source>
        <dbReference type="ARBA" id="ARBA00009023"/>
    </source>
</evidence>
<evidence type="ECO:0000256" key="2">
    <source>
        <dbReference type="ARBA" id="ARBA00022448"/>
    </source>
</evidence>
<evidence type="ECO:0000313" key="6">
    <source>
        <dbReference type="Proteomes" id="UP000316988"/>
    </source>
</evidence>
<organism evidence="5 6">
    <name type="scientific">Aeromicrobium piscarium</name>
    <dbReference type="NCBI Taxonomy" id="2590901"/>
    <lineage>
        <taxon>Bacteria</taxon>
        <taxon>Bacillati</taxon>
        <taxon>Actinomycetota</taxon>
        <taxon>Actinomycetes</taxon>
        <taxon>Propionibacteriales</taxon>
        <taxon>Nocardioidaceae</taxon>
        <taxon>Aeromicrobium</taxon>
    </lineage>
</organism>
<evidence type="ECO:0000256" key="4">
    <source>
        <dbReference type="SAM" id="SignalP"/>
    </source>
</evidence>
<gene>
    <name evidence="5" type="ORF">FNM00_07280</name>
</gene>
<proteinExistence type="inferred from homology"/>
<keyword evidence="6" id="KW-1185">Reference proteome</keyword>
<name>A0A554SDD2_9ACTN</name>
<feature type="signal peptide" evidence="4">
    <location>
        <begin position="1"/>
        <end position="29"/>
    </location>
</feature>
<dbReference type="InterPro" id="IPR038404">
    <property type="entry name" value="TRAP_DctP_sf"/>
</dbReference>
<feature type="chain" id="PRO_5021839817" evidence="4">
    <location>
        <begin position="30"/>
        <end position="429"/>
    </location>
</feature>
<dbReference type="OrthoDB" id="9815946at2"/>
<dbReference type="AlphaFoldDB" id="A0A554SDD2"/>
<evidence type="ECO:0000256" key="3">
    <source>
        <dbReference type="ARBA" id="ARBA00022729"/>
    </source>
</evidence>
<comment type="caution">
    <text evidence="5">The sequence shown here is derived from an EMBL/GenBank/DDBJ whole genome shotgun (WGS) entry which is preliminary data.</text>
</comment>
<dbReference type="PANTHER" id="PTHR33376">
    <property type="match status" value="1"/>
</dbReference>
<comment type="similarity">
    <text evidence="1">Belongs to the bacterial solute-binding protein 7 family.</text>
</comment>
<keyword evidence="3 4" id="KW-0732">Signal</keyword>
<dbReference type="Gene3D" id="3.40.190.170">
    <property type="entry name" value="Bacterial extracellular solute-binding protein, family 7"/>
    <property type="match status" value="1"/>
</dbReference>
<accession>A0A554SDD2</accession>
<dbReference type="Proteomes" id="UP000316988">
    <property type="component" value="Unassembled WGS sequence"/>
</dbReference>
<protein>
    <submittedName>
        <fullName evidence="5">C4-dicarboxylate ABC transporter substrate-binding protein</fullName>
    </submittedName>
</protein>
<dbReference type="InterPro" id="IPR018389">
    <property type="entry name" value="DctP_fam"/>
</dbReference>
<dbReference type="RefSeq" id="WP_143912778.1">
    <property type="nucleotide sequence ID" value="NZ_VLNT01000004.1"/>
</dbReference>
<keyword evidence="2" id="KW-0813">Transport</keyword>
<sequence length="429" mass="45429">MIAMRTNRRSTRLLAMLAVAGVVTLSACAEQGGSGGSGGGEGLDPGASKEDYIAAFESVDPITIRTQSPAPKGSATGKNIEDYLASIEEWSDGKISFDIAYANAVADPAEIDDALNDGRLDLGQVLPIYEPSEYPATVALIETGFISHQSPVVGALQSNAWPNEVAFDTPEILQEWDDHGLVPLVPIYNSGSNGLFCSQERNSLSSISGQAIGSGGSAQSKQIESLGGSPASIAYTELYESLERGVVGCTVSSPTVAVLGGYLSEAPNVVIDDQAGFALAPGGMAFSKATWETLPLVAQQLFWDRLDVFIGGNISSKIWPNTVEAAATVTEAGGSFTTFDDEARAAMQEANEGLLDSVRQASALDDANAFVDGAQESADRWFEIVTDELGYTDEVGYEDFDTWYSEDAIDIDAFLQKLLDDTFAEHRPS</sequence>
<evidence type="ECO:0000313" key="5">
    <source>
        <dbReference type="EMBL" id="TSD64336.1"/>
    </source>
</evidence>
<dbReference type="Pfam" id="PF03480">
    <property type="entry name" value="DctP"/>
    <property type="match status" value="1"/>
</dbReference>